<sequence length="137" mass="14874">MCIIIVITSSLISGEIMLSRIVRVESIHLVRPIMPIIRLEQLVQPTLHIVRSHQLFLGSNRLPLQTTSLSVVCCVALSTRCSQLVPVLGAIGEIAAPTPSLMARDMVPVPLDPMLTHVTKLARGRRDTAAASLLVQP</sequence>
<gene>
    <name evidence="1" type="ORF">GN958_ATG17091</name>
</gene>
<accession>A0A8S9U4F6</accession>
<evidence type="ECO:0000313" key="1">
    <source>
        <dbReference type="EMBL" id="KAF4133754.1"/>
    </source>
</evidence>
<dbReference type="AlphaFoldDB" id="A0A8S9U4F6"/>
<protein>
    <submittedName>
        <fullName evidence="1">Uncharacterized protein</fullName>
    </submittedName>
</protein>
<organism evidence="1 2">
    <name type="scientific">Phytophthora infestans</name>
    <name type="common">Potato late blight agent</name>
    <name type="synonym">Botrytis infestans</name>
    <dbReference type="NCBI Taxonomy" id="4787"/>
    <lineage>
        <taxon>Eukaryota</taxon>
        <taxon>Sar</taxon>
        <taxon>Stramenopiles</taxon>
        <taxon>Oomycota</taxon>
        <taxon>Peronosporomycetes</taxon>
        <taxon>Peronosporales</taxon>
        <taxon>Peronosporaceae</taxon>
        <taxon>Phytophthora</taxon>
    </lineage>
</organism>
<name>A0A8S9U4F6_PHYIN</name>
<reference evidence="1" key="1">
    <citation type="submission" date="2020-03" db="EMBL/GenBank/DDBJ databases">
        <title>Hybrid Assembly of Korean Phytophthora infestans isolates.</title>
        <authorList>
            <person name="Prokchorchik M."/>
            <person name="Lee Y."/>
            <person name="Seo J."/>
            <person name="Cho J.-H."/>
            <person name="Park Y.-E."/>
            <person name="Jang D.-C."/>
            <person name="Im J.-S."/>
            <person name="Choi J.-G."/>
            <person name="Park H.-J."/>
            <person name="Lee G.-B."/>
            <person name="Lee Y.-G."/>
            <person name="Hong S.-Y."/>
            <person name="Cho K."/>
            <person name="Sohn K.H."/>
        </authorList>
    </citation>
    <scope>NUCLEOTIDE SEQUENCE</scope>
    <source>
        <strain evidence="1">KR_2_A2</strain>
    </source>
</reference>
<proteinExistence type="predicted"/>
<dbReference type="EMBL" id="JAACNO010002359">
    <property type="protein sequence ID" value="KAF4133754.1"/>
    <property type="molecule type" value="Genomic_DNA"/>
</dbReference>
<evidence type="ECO:0000313" key="2">
    <source>
        <dbReference type="Proteomes" id="UP000704712"/>
    </source>
</evidence>
<comment type="caution">
    <text evidence="1">The sequence shown here is derived from an EMBL/GenBank/DDBJ whole genome shotgun (WGS) entry which is preliminary data.</text>
</comment>
<dbReference type="Proteomes" id="UP000704712">
    <property type="component" value="Unassembled WGS sequence"/>
</dbReference>